<keyword evidence="1" id="KW-0732">Signal</keyword>
<accession>R0EMP3</accession>
<dbReference type="PATRIC" id="fig|1292034.3.peg.916"/>
<sequence length="139" mass="14511" precursor="true">MKRLGVCLLSVSLGASALALAGGAAAETWKLAPGETKTYYDADFTRVDEASGLVVTRIAEGKANGPYKAWPAGKGPILLFALDCAANKWMDLGMDFDGTKGLPKGWRKEPKVDDISGAVGKAGKLACETKDSLPKVALP</sequence>
<gene>
    <name evidence="2" type="ORF">OR37_00924</name>
</gene>
<evidence type="ECO:0000313" key="3">
    <source>
        <dbReference type="Proteomes" id="UP000013063"/>
    </source>
</evidence>
<name>R0EMP3_CAUVI</name>
<evidence type="ECO:0000313" key="2">
    <source>
        <dbReference type="EMBL" id="ENZ83149.1"/>
    </source>
</evidence>
<keyword evidence="3" id="KW-1185">Reference proteome</keyword>
<reference evidence="2 3" key="1">
    <citation type="journal article" date="2013" name="Genome Announc.">
        <title>Draft Genome Sequence for Caulobacter sp. Strain OR37, a Bacterium Tolerant to Heavy Metals.</title>
        <authorList>
            <person name="Utturkar S.M."/>
            <person name="Bollmann A."/>
            <person name="Brzoska R.M."/>
            <person name="Klingeman D.M."/>
            <person name="Epstein S.E."/>
            <person name="Palumbo A.V."/>
            <person name="Brown S.D."/>
        </authorList>
    </citation>
    <scope>NUCLEOTIDE SEQUENCE [LARGE SCALE GENOMIC DNA]</scope>
    <source>
        <strain evidence="2 3">OR37</strain>
    </source>
</reference>
<dbReference type="EMBL" id="APMP01000003">
    <property type="protein sequence ID" value="ENZ83149.1"/>
    <property type="molecule type" value="Genomic_DNA"/>
</dbReference>
<dbReference type="AlphaFoldDB" id="R0EMP3"/>
<proteinExistence type="predicted"/>
<comment type="caution">
    <text evidence="2">The sequence shown here is derived from an EMBL/GenBank/DDBJ whole genome shotgun (WGS) entry which is preliminary data.</text>
</comment>
<feature type="signal peptide" evidence="1">
    <location>
        <begin position="1"/>
        <end position="21"/>
    </location>
</feature>
<dbReference type="RefSeq" id="WP_004616319.1">
    <property type="nucleotide sequence ID" value="NZ_APMP01000003.1"/>
</dbReference>
<evidence type="ECO:0000256" key="1">
    <source>
        <dbReference type="SAM" id="SignalP"/>
    </source>
</evidence>
<protein>
    <submittedName>
        <fullName evidence="2">Uncharacterized protein</fullName>
    </submittedName>
</protein>
<organism evidence="2 3">
    <name type="scientific">Caulobacter vibrioides OR37</name>
    <dbReference type="NCBI Taxonomy" id="1292034"/>
    <lineage>
        <taxon>Bacteria</taxon>
        <taxon>Pseudomonadati</taxon>
        <taxon>Pseudomonadota</taxon>
        <taxon>Alphaproteobacteria</taxon>
        <taxon>Caulobacterales</taxon>
        <taxon>Caulobacteraceae</taxon>
        <taxon>Caulobacter</taxon>
    </lineage>
</organism>
<feature type="chain" id="PRO_5004349273" evidence="1">
    <location>
        <begin position="22"/>
        <end position="139"/>
    </location>
</feature>
<dbReference type="OrthoDB" id="7190993at2"/>
<dbReference type="Proteomes" id="UP000013063">
    <property type="component" value="Unassembled WGS sequence"/>
</dbReference>